<dbReference type="OrthoDB" id="5870228at2759"/>
<name>A0A368F9E3_ANCCA</name>
<organism evidence="2 3">
    <name type="scientific">Ancylostoma caninum</name>
    <name type="common">Dog hookworm</name>
    <dbReference type="NCBI Taxonomy" id="29170"/>
    <lineage>
        <taxon>Eukaryota</taxon>
        <taxon>Metazoa</taxon>
        <taxon>Ecdysozoa</taxon>
        <taxon>Nematoda</taxon>
        <taxon>Chromadorea</taxon>
        <taxon>Rhabditida</taxon>
        <taxon>Rhabditina</taxon>
        <taxon>Rhabditomorpha</taxon>
        <taxon>Strongyloidea</taxon>
        <taxon>Ancylostomatidae</taxon>
        <taxon>Ancylostomatinae</taxon>
        <taxon>Ancylostoma</taxon>
    </lineage>
</organism>
<accession>A0A368F9E3</accession>
<evidence type="ECO:0008006" key="4">
    <source>
        <dbReference type="Google" id="ProtNLM"/>
    </source>
</evidence>
<dbReference type="EMBL" id="JOJR01002404">
    <property type="protein sequence ID" value="RCN28682.1"/>
    <property type="molecule type" value="Genomic_DNA"/>
</dbReference>
<reference evidence="2 3" key="1">
    <citation type="submission" date="2014-10" db="EMBL/GenBank/DDBJ databases">
        <title>Draft genome of the hookworm Ancylostoma caninum.</title>
        <authorList>
            <person name="Mitreva M."/>
        </authorList>
    </citation>
    <scope>NUCLEOTIDE SEQUENCE [LARGE SCALE GENOMIC DNA]</scope>
    <source>
        <strain evidence="2 3">Baltimore</strain>
    </source>
</reference>
<protein>
    <recommendedName>
        <fullName evidence="4">Trypsin Inhibitor like cysteine rich domain protein</fullName>
    </recommendedName>
</protein>
<evidence type="ECO:0000313" key="3">
    <source>
        <dbReference type="Proteomes" id="UP000252519"/>
    </source>
</evidence>
<sequence>MMFAVYVLGIGLLHGLGADTSNDVAIASPPGVCNLLCIIGRKCVSVEPANCVGCKMVPRCVQQECDTSCILPCPCLSRCVLVESDCCPKATCRGVITPLPLG</sequence>
<evidence type="ECO:0000256" key="1">
    <source>
        <dbReference type="SAM" id="SignalP"/>
    </source>
</evidence>
<comment type="caution">
    <text evidence="2">The sequence shown here is derived from an EMBL/GenBank/DDBJ whole genome shotgun (WGS) entry which is preliminary data.</text>
</comment>
<evidence type="ECO:0000313" key="2">
    <source>
        <dbReference type="EMBL" id="RCN28682.1"/>
    </source>
</evidence>
<feature type="signal peptide" evidence="1">
    <location>
        <begin position="1"/>
        <end position="18"/>
    </location>
</feature>
<proteinExistence type="predicted"/>
<keyword evidence="1" id="KW-0732">Signal</keyword>
<keyword evidence="3" id="KW-1185">Reference proteome</keyword>
<feature type="chain" id="PRO_5016778235" description="Trypsin Inhibitor like cysteine rich domain protein" evidence="1">
    <location>
        <begin position="19"/>
        <end position="102"/>
    </location>
</feature>
<dbReference type="Proteomes" id="UP000252519">
    <property type="component" value="Unassembled WGS sequence"/>
</dbReference>
<gene>
    <name evidence="2" type="ORF">ANCCAN_25571</name>
</gene>
<dbReference type="AlphaFoldDB" id="A0A368F9E3"/>